<dbReference type="EMBL" id="BAAATR010000141">
    <property type="protein sequence ID" value="GAA2284169.1"/>
    <property type="molecule type" value="Genomic_DNA"/>
</dbReference>
<dbReference type="Pfam" id="PF14433">
    <property type="entry name" value="SUKH-3"/>
    <property type="match status" value="1"/>
</dbReference>
<evidence type="ECO:0000313" key="1">
    <source>
        <dbReference type="EMBL" id="GAA2284169.1"/>
    </source>
</evidence>
<dbReference type="Proteomes" id="UP001500305">
    <property type="component" value="Unassembled WGS sequence"/>
</dbReference>
<name>A0ABN3F372_9ACTN</name>
<proteinExistence type="predicted"/>
<comment type="caution">
    <text evidence="1">The sequence shown here is derived from an EMBL/GenBank/DDBJ whole genome shotgun (WGS) entry which is preliminary data.</text>
</comment>
<sequence length="196" mass="21870">MMESEREMTEFSAETERVLRSAGWEPDRTVDTSLWRQRLEESGFRMHDAAERFLSEFGGLTVEISGPGVSRARVPFELDPMLADGEEDRFSEWSESIGESLFPLGELDRGRFFLGISESGKVYLVADWLASFGPSREALERLVRGIAPDELPEQLGVKGSQVQILSSRPAFSQVVGRFHREVGAALTRFPGLVSAL</sequence>
<dbReference type="InterPro" id="IPR025850">
    <property type="entry name" value="SUKH-3"/>
</dbReference>
<keyword evidence="2" id="KW-1185">Reference proteome</keyword>
<evidence type="ECO:0000313" key="2">
    <source>
        <dbReference type="Proteomes" id="UP001500305"/>
    </source>
</evidence>
<gene>
    <name evidence="1" type="ORF">GCM10010430_81380</name>
</gene>
<protein>
    <recommendedName>
        <fullName evidence="3">SUKH-4 immunity protein</fullName>
    </recommendedName>
</protein>
<reference evidence="1 2" key="1">
    <citation type="journal article" date="2019" name="Int. J. Syst. Evol. Microbiol.">
        <title>The Global Catalogue of Microorganisms (GCM) 10K type strain sequencing project: providing services to taxonomists for standard genome sequencing and annotation.</title>
        <authorList>
            <consortium name="The Broad Institute Genomics Platform"/>
            <consortium name="The Broad Institute Genome Sequencing Center for Infectious Disease"/>
            <person name="Wu L."/>
            <person name="Ma J."/>
        </authorList>
    </citation>
    <scope>NUCLEOTIDE SEQUENCE [LARGE SCALE GENOMIC DNA]</scope>
    <source>
        <strain evidence="1 2">JCM 7356</strain>
    </source>
</reference>
<accession>A0ABN3F372</accession>
<evidence type="ECO:0008006" key="3">
    <source>
        <dbReference type="Google" id="ProtNLM"/>
    </source>
</evidence>
<organism evidence="1 2">
    <name type="scientific">Kitasatospora cystarginea</name>
    <dbReference type="NCBI Taxonomy" id="58350"/>
    <lineage>
        <taxon>Bacteria</taxon>
        <taxon>Bacillati</taxon>
        <taxon>Actinomycetota</taxon>
        <taxon>Actinomycetes</taxon>
        <taxon>Kitasatosporales</taxon>
        <taxon>Streptomycetaceae</taxon>
        <taxon>Kitasatospora</taxon>
    </lineage>
</organism>